<name>A0AAX4K410_9TREE</name>
<dbReference type="RefSeq" id="XP_066079218.1">
    <property type="nucleotide sequence ID" value="XM_066223121.1"/>
</dbReference>
<dbReference type="GeneID" id="91098083"/>
<dbReference type="EMBL" id="CP144107">
    <property type="protein sequence ID" value="WWC92456.1"/>
    <property type="molecule type" value="Genomic_DNA"/>
</dbReference>
<feature type="region of interest" description="Disordered" evidence="1">
    <location>
        <begin position="211"/>
        <end position="232"/>
    </location>
</feature>
<keyword evidence="3" id="KW-1185">Reference proteome</keyword>
<evidence type="ECO:0000256" key="1">
    <source>
        <dbReference type="SAM" id="MobiDB-lite"/>
    </source>
</evidence>
<feature type="compositionally biased region" description="Polar residues" evidence="1">
    <location>
        <begin position="89"/>
        <end position="110"/>
    </location>
</feature>
<proteinExistence type="predicted"/>
<evidence type="ECO:0000313" key="2">
    <source>
        <dbReference type="EMBL" id="WWC92456.1"/>
    </source>
</evidence>
<organism evidence="2 3">
    <name type="scientific">Kwoniella dendrophila CBS 6074</name>
    <dbReference type="NCBI Taxonomy" id="1295534"/>
    <lineage>
        <taxon>Eukaryota</taxon>
        <taxon>Fungi</taxon>
        <taxon>Dikarya</taxon>
        <taxon>Basidiomycota</taxon>
        <taxon>Agaricomycotina</taxon>
        <taxon>Tremellomycetes</taxon>
        <taxon>Tremellales</taxon>
        <taxon>Cryptococcaceae</taxon>
        <taxon>Kwoniella</taxon>
    </lineage>
</organism>
<reference evidence="2 3" key="1">
    <citation type="submission" date="2024-01" db="EMBL/GenBank/DDBJ databases">
        <title>Comparative genomics of Cryptococcus and Kwoniella reveals pathogenesis evolution and contrasting modes of karyotype evolution via chromosome fusion or intercentromeric recombination.</title>
        <authorList>
            <person name="Coelho M.A."/>
            <person name="David-Palma M."/>
            <person name="Shea T."/>
            <person name="Bowers K."/>
            <person name="McGinley-Smith S."/>
            <person name="Mohammad A.W."/>
            <person name="Gnirke A."/>
            <person name="Yurkov A.M."/>
            <person name="Nowrousian M."/>
            <person name="Sun S."/>
            <person name="Cuomo C.A."/>
            <person name="Heitman J."/>
        </authorList>
    </citation>
    <scope>NUCLEOTIDE SEQUENCE [LARGE SCALE GENOMIC DNA]</scope>
    <source>
        <strain evidence="2 3">CBS 6074</strain>
    </source>
</reference>
<sequence length="257" mass="28395">MNREYNGSYDATQIDDYNAGRPLQTRESQVFPAFGYDGTSASASNSKPKTYNLYNLPSSLRPGSKTAGPFHTQSFSQDEPLCGDRNEGFRTTQSSLGDSVSADSNTEMHSTYQPAQDFDSYWDDRWNTANWETGPTYSAQDNSDDLNDPAHQRSPLYRAGNSDIVSQNYVDDLDSSGISGPTGYQVDFDGEGYSRKIPLYSNHAFPTATSGINYNAPPSPPKRNFNPSQGVDRFRNYPTSIPSHSSSVNFSQDGYVI</sequence>
<protein>
    <submittedName>
        <fullName evidence="2">Uncharacterized protein</fullName>
    </submittedName>
</protein>
<evidence type="ECO:0000313" key="3">
    <source>
        <dbReference type="Proteomes" id="UP001355207"/>
    </source>
</evidence>
<dbReference type="Proteomes" id="UP001355207">
    <property type="component" value="Chromosome 10"/>
</dbReference>
<accession>A0AAX4K410</accession>
<feature type="compositionally biased region" description="Polar residues" evidence="1">
    <location>
        <begin position="39"/>
        <end position="58"/>
    </location>
</feature>
<gene>
    <name evidence="2" type="ORF">L201_007414</name>
</gene>
<dbReference type="AlphaFoldDB" id="A0AAX4K410"/>
<feature type="region of interest" description="Disordered" evidence="1">
    <location>
        <begin position="133"/>
        <end position="162"/>
    </location>
</feature>
<feature type="region of interest" description="Disordered" evidence="1">
    <location>
        <begin position="1"/>
        <end position="24"/>
    </location>
</feature>
<feature type="region of interest" description="Disordered" evidence="1">
    <location>
        <begin position="38"/>
        <end position="110"/>
    </location>
</feature>